<name>A0A931DN93_9ACTN</name>
<dbReference type="AlphaFoldDB" id="A0A931DN93"/>
<dbReference type="Proteomes" id="UP000614047">
    <property type="component" value="Unassembled WGS sequence"/>
</dbReference>
<keyword evidence="2" id="KW-1185">Reference proteome</keyword>
<accession>A0A931DN93</accession>
<proteinExistence type="predicted"/>
<sequence length="148" mass="16208">MTGDAVRRELIEQDPLGQVRLPLTGWVARLYQHDGRPVRMVLNPGGGSLLSYELPPAAASDQLVLGAHHVGLPRAYGPAAVATLTLAYGVMSGEPPEVAFRQHRLWRPARTRQVRPLILADRIWLAEQAGHFDEVRTTAAGHTAVRLL</sequence>
<gene>
    <name evidence="1" type="ORF">IW256_005877</name>
</gene>
<dbReference type="RefSeq" id="WP_197014039.1">
    <property type="nucleotide sequence ID" value="NZ_BAABES010000002.1"/>
</dbReference>
<evidence type="ECO:0000313" key="1">
    <source>
        <dbReference type="EMBL" id="MBG6091764.1"/>
    </source>
</evidence>
<dbReference type="EMBL" id="JADOUA010000001">
    <property type="protein sequence ID" value="MBG6091764.1"/>
    <property type="molecule type" value="Genomic_DNA"/>
</dbReference>
<comment type="caution">
    <text evidence="1">The sequence shown here is derived from an EMBL/GenBank/DDBJ whole genome shotgun (WGS) entry which is preliminary data.</text>
</comment>
<organism evidence="1 2">
    <name type="scientific">Actinomadura viridis</name>
    <dbReference type="NCBI Taxonomy" id="58110"/>
    <lineage>
        <taxon>Bacteria</taxon>
        <taxon>Bacillati</taxon>
        <taxon>Actinomycetota</taxon>
        <taxon>Actinomycetes</taxon>
        <taxon>Streptosporangiales</taxon>
        <taxon>Thermomonosporaceae</taxon>
        <taxon>Actinomadura</taxon>
    </lineage>
</organism>
<protein>
    <submittedName>
        <fullName evidence="1">Uncharacterized protein</fullName>
    </submittedName>
</protein>
<reference evidence="1" key="1">
    <citation type="submission" date="2020-11" db="EMBL/GenBank/DDBJ databases">
        <title>Sequencing the genomes of 1000 actinobacteria strains.</title>
        <authorList>
            <person name="Klenk H.-P."/>
        </authorList>
    </citation>
    <scope>NUCLEOTIDE SEQUENCE</scope>
    <source>
        <strain evidence="1">DSM 43175</strain>
    </source>
</reference>
<evidence type="ECO:0000313" key="2">
    <source>
        <dbReference type="Proteomes" id="UP000614047"/>
    </source>
</evidence>